<evidence type="ECO:0000313" key="7">
    <source>
        <dbReference type="Proteomes" id="UP000253817"/>
    </source>
</evidence>
<reference evidence="5 7" key="1">
    <citation type="journal article" date="2018" name="Elife">
        <title>Discovery and characterization of a prevalent human gut bacterial enzyme sufficient for the inactivation of a family of plant toxins.</title>
        <authorList>
            <person name="Koppel N."/>
            <person name="Bisanz J.E."/>
            <person name="Pandelia M.E."/>
            <person name="Turnbaugh P.J."/>
            <person name="Balskus E.P."/>
        </authorList>
    </citation>
    <scope>NUCLEOTIDE SEQUENCE [LARGE SCALE GENOMIC DNA]</scope>
    <source>
        <strain evidence="5 7">DSM 16107</strain>
    </source>
</reference>
<evidence type="ECO:0000313" key="8">
    <source>
        <dbReference type="Proteomes" id="UP000270112"/>
    </source>
</evidence>
<dbReference type="EMBL" id="PPTT01000048">
    <property type="protein sequence ID" value="RDB63660.1"/>
    <property type="molecule type" value="Genomic_DNA"/>
</dbReference>
<dbReference type="CDD" id="cd00093">
    <property type="entry name" value="HTH_XRE"/>
    <property type="match status" value="1"/>
</dbReference>
<accession>A0A3N0ITE0</accession>
<dbReference type="SMART" id="SM00530">
    <property type="entry name" value="HTH_XRE"/>
    <property type="match status" value="1"/>
</dbReference>
<dbReference type="SUPFAM" id="SSF51306">
    <property type="entry name" value="LexA/Signal peptidase"/>
    <property type="match status" value="1"/>
</dbReference>
<organism evidence="6 8">
    <name type="scientific">Eggerthella sinensis</name>
    <dbReference type="NCBI Taxonomy" id="242230"/>
    <lineage>
        <taxon>Bacteria</taxon>
        <taxon>Bacillati</taxon>
        <taxon>Actinomycetota</taxon>
        <taxon>Coriobacteriia</taxon>
        <taxon>Eggerthellales</taxon>
        <taxon>Eggerthellaceae</taxon>
        <taxon>Eggerthella</taxon>
    </lineage>
</organism>
<reference evidence="8" key="2">
    <citation type="submission" date="2018-05" db="EMBL/GenBank/DDBJ databases">
        <title>Genome Sequencing of selected type strains of the family Eggerthellaceae.</title>
        <authorList>
            <person name="Danylec N."/>
            <person name="Stoll D.A."/>
            <person name="Doetsch A."/>
            <person name="Huch M."/>
        </authorList>
    </citation>
    <scope>NUCLEOTIDE SEQUENCE [LARGE SCALE GENOMIC DNA]</scope>
    <source>
        <strain evidence="8">DSM 16107</strain>
    </source>
</reference>
<dbReference type="AlphaFoldDB" id="A0A3N0ITE0"/>
<dbReference type="GO" id="GO:0003677">
    <property type="term" value="F:DNA binding"/>
    <property type="evidence" value="ECO:0007669"/>
    <property type="project" value="UniProtKB-KW"/>
</dbReference>
<evidence type="ECO:0000259" key="4">
    <source>
        <dbReference type="PROSITE" id="PS50943"/>
    </source>
</evidence>
<dbReference type="Proteomes" id="UP000253817">
    <property type="component" value="Unassembled WGS sequence"/>
</dbReference>
<evidence type="ECO:0000313" key="5">
    <source>
        <dbReference type="EMBL" id="RDB63660.1"/>
    </source>
</evidence>
<name>A0A3N0ITE0_9ACTN</name>
<dbReference type="InterPro" id="IPR015927">
    <property type="entry name" value="Peptidase_S24_S26A/B/C"/>
</dbReference>
<dbReference type="InterPro" id="IPR001387">
    <property type="entry name" value="Cro/C1-type_HTH"/>
</dbReference>
<dbReference type="Pfam" id="PF00717">
    <property type="entry name" value="Peptidase_S24"/>
    <property type="match status" value="1"/>
</dbReference>
<gene>
    <name evidence="5" type="ORF">C1876_16815</name>
    <name evidence="6" type="ORF">DMP09_15060</name>
</gene>
<keyword evidence="7" id="KW-1185">Reference proteome</keyword>
<evidence type="ECO:0000256" key="1">
    <source>
        <dbReference type="ARBA" id="ARBA00023015"/>
    </source>
</evidence>
<reference evidence="6" key="3">
    <citation type="journal article" date="2019" name="Microbiol. Resour. Announc.">
        <title>Draft Genome Sequences of Type Strains of Gordonibacter faecihominis, Paraeggerthella hongkongensis, Parvibacter caecicola,Slackia equolifaciens, Slackia faecicanis, and Slackia isoflavoniconvertens.</title>
        <authorList>
            <person name="Danylec N."/>
            <person name="Stoll D.A."/>
            <person name="Dotsch A."/>
            <person name="Huch M."/>
        </authorList>
    </citation>
    <scope>NUCLEOTIDE SEQUENCE</scope>
    <source>
        <strain evidence="6">DSM 16107</strain>
    </source>
</reference>
<dbReference type="CDD" id="cd06529">
    <property type="entry name" value="S24_LexA-like"/>
    <property type="match status" value="1"/>
</dbReference>
<dbReference type="Gene3D" id="1.10.260.40">
    <property type="entry name" value="lambda repressor-like DNA-binding domains"/>
    <property type="match status" value="1"/>
</dbReference>
<keyword evidence="3" id="KW-0804">Transcription</keyword>
<dbReference type="PANTHER" id="PTHR40661">
    <property type="match status" value="1"/>
</dbReference>
<dbReference type="SUPFAM" id="SSF47413">
    <property type="entry name" value="lambda repressor-like DNA-binding domains"/>
    <property type="match status" value="1"/>
</dbReference>
<dbReference type="InterPro" id="IPR010982">
    <property type="entry name" value="Lambda_DNA-bd_dom_sf"/>
</dbReference>
<feature type="domain" description="HTH cro/C1-type" evidence="4">
    <location>
        <begin position="38"/>
        <end position="78"/>
    </location>
</feature>
<sequence length="233" mass="26008">MYRISVHSNLEVSFMTVRNNVLDAVRSLVDKEGSRVKFADKLGVSKQTVNNWVNGANAPDIEMIAEIARIFHIPLSAILNGEVTHDENLFGASKNSFVEVPLYGSIAAGIPIEMIAVDDYHPIPAPMHDRYPNAFLLRVNGESMNRILPNGCYALVDPREEVVKDNDPYAVCVNGFDATIKRVKKLANGFQLVPDSTDPTYPVQTFNYNEDDTETVTVIGKVVWYVIPFDWGF</sequence>
<evidence type="ECO:0000256" key="2">
    <source>
        <dbReference type="ARBA" id="ARBA00023125"/>
    </source>
</evidence>
<dbReference type="PROSITE" id="PS50943">
    <property type="entry name" value="HTH_CROC1"/>
    <property type="match status" value="1"/>
</dbReference>
<evidence type="ECO:0000256" key="3">
    <source>
        <dbReference type="ARBA" id="ARBA00023163"/>
    </source>
</evidence>
<keyword evidence="1" id="KW-0805">Transcription regulation</keyword>
<dbReference type="Proteomes" id="UP000270112">
    <property type="component" value="Unassembled WGS sequence"/>
</dbReference>
<dbReference type="EMBL" id="QICC01000093">
    <property type="protein sequence ID" value="RNM40271.1"/>
    <property type="molecule type" value="Genomic_DNA"/>
</dbReference>
<evidence type="ECO:0000313" key="6">
    <source>
        <dbReference type="EMBL" id="RNM40271.1"/>
    </source>
</evidence>
<protein>
    <submittedName>
        <fullName evidence="6">LexA repressor</fullName>
    </submittedName>
</protein>
<dbReference type="InterPro" id="IPR039418">
    <property type="entry name" value="LexA-like"/>
</dbReference>
<proteinExistence type="predicted"/>
<dbReference type="InterPro" id="IPR036286">
    <property type="entry name" value="LexA/Signal_pep-like_sf"/>
</dbReference>
<dbReference type="Pfam" id="PF01381">
    <property type="entry name" value="HTH_3"/>
    <property type="match status" value="1"/>
</dbReference>
<comment type="caution">
    <text evidence="6">The sequence shown here is derived from an EMBL/GenBank/DDBJ whole genome shotgun (WGS) entry which is preliminary data.</text>
</comment>
<dbReference type="PANTHER" id="PTHR40661:SF3">
    <property type="entry name" value="FELS-1 PROPHAGE TRANSCRIPTIONAL REGULATOR"/>
    <property type="match status" value="1"/>
</dbReference>
<keyword evidence="2" id="KW-0238">DNA-binding</keyword>
<dbReference type="Gene3D" id="2.10.109.10">
    <property type="entry name" value="Umud Fragment, subunit A"/>
    <property type="match status" value="1"/>
</dbReference>